<keyword evidence="3" id="KW-0963">Cytoplasm</keyword>
<name>C5DK86_LACTC</name>
<dbReference type="OrthoDB" id="436519at2759"/>
<dbReference type="GO" id="GO:0005737">
    <property type="term" value="C:cytoplasm"/>
    <property type="evidence" value="ECO:0007669"/>
    <property type="project" value="UniProtKB-SubCell"/>
</dbReference>
<dbReference type="AlphaFoldDB" id="C5DK86"/>
<keyword evidence="8" id="KW-1185">Reference proteome</keyword>
<organism evidence="7 8">
    <name type="scientific">Lachancea thermotolerans (strain ATCC 56472 / CBS 6340 / NRRL Y-8284)</name>
    <name type="common">Yeast</name>
    <name type="synonym">Kluyveromyces thermotolerans</name>
    <dbReference type="NCBI Taxonomy" id="559295"/>
    <lineage>
        <taxon>Eukaryota</taxon>
        <taxon>Fungi</taxon>
        <taxon>Dikarya</taxon>
        <taxon>Ascomycota</taxon>
        <taxon>Saccharomycotina</taxon>
        <taxon>Saccharomycetes</taxon>
        <taxon>Saccharomycetales</taxon>
        <taxon>Saccharomycetaceae</taxon>
        <taxon>Lachancea</taxon>
    </lineage>
</organism>
<dbReference type="HOGENOM" id="CLU_063717_0_0_1"/>
<evidence type="ECO:0000313" key="8">
    <source>
        <dbReference type="Proteomes" id="UP000002036"/>
    </source>
</evidence>
<dbReference type="Gene3D" id="1.10.287.110">
    <property type="entry name" value="DnaJ domain"/>
    <property type="match status" value="1"/>
</dbReference>
<dbReference type="GeneID" id="8292516"/>
<evidence type="ECO:0000259" key="6">
    <source>
        <dbReference type="PROSITE" id="PS50076"/>
    </source>
</evidence>
<keyword evidence="5" id="KW-0539">Nucleus</keyword>
<protein>
    <submittedName>
        <fullName evidence="7">KLTH0F02596p</fullName>
    </submittedName>
</protein>
<dbReference type="SUPFAM" id="SSF46565">
    <property type="entry name" value="Chaperone J-domain"/>
    <property type="match status" value="1"/>
</dbReference>
<feature type="domain" description="J" evidence="6">
    <location>
        <begin position="12"/>
        <end position="84"/>
    </location>
</feature>
<dbReference type="PANTHER" id="PTHR44313">
    <property type="entry name" value="DNAJ HOMOLOG SUBFAMILY C MEMBER 17"/>
    <property type="match status" value="1"/>
</dbReference>
<sequence>MDLESVFQDHVNLYELLGIVVEGPEDLAKLSPLQIRRNFRQQALKHHPDKNRQVSDSRQKFHQLDIAAKILSDPKLRSAYDQWFIGVFFEQQIANEARQEQTRKLYQREMAVKRDRTQGTPNIAVFEEHGQYLRKLKHFKLPYGDWKRMDYSPENTNRKLTKSCTLRFELQNHKLLQSKQELGDLMSNALQVRLVDLYYSPRNDYSADSTIVAYAVLPHINDTLRVLTEWNVKKPCSDSSPFFSYIEDISPKTQHTSFTFTNQEQLRPYIKERLGRSPVISR</sequence>
<evidence type="ECO:0000256" key="1">
    <source>
        <dbReference type="ARBA" id="ARBA00004123"/>
    </source>
</evidence>
<proteinExistence type="predicted"/>
<dbReference type="CDD" id="cd06257">
    <property type="entry name" value="DnaJ"/>
    <property type="match status" value="1"/>
</dbReference>
<gene>
    <name evidence="7" type="ordered locus">KLTH0F02596g</name>
</gene>
<reference evidence="7 8" key="1">
    <citation type="journal article" date="2009" name="Genome Res.">
        <title>Comparative genomics of protoploid Saccharomycetaceae.</title>
        <authorList>
            <consortium name="The Genolevures Consortium"/>
            <person name="Souciet J.-L."/>
            <person name="Dujon B."/>
            <person name="Gaillardin C."/>
            <person name="Johnston M."/>
            <person name="Baret P.V."/>
            <person name="Cliften P."/>
            <person name="Sherman D.J."/>
            <person name="Weissenbach J."/>
            <person name="Westhof E."/>
            <person name="Wincker P."/>
            <person name="Jubin C."/>
            <person name="Poulain J."/>
            <person name="Barbe V."/>
            <person name="Segurens B."/>
            <person name="Artiguenave F."/>
            <person name="Anthouard V."/>
            <person name="Vacherie B."/>
            <person name="Val M.-E."/>
            <person name="Fulton R.S."/>
            <person name="Minx P."/>
            <person name="Wilson R."/>
            <person name="Durrens P."/>
            <person name="Jean G."/>
            <person name="Marck C."/>
            <person name="Martin T."/>
            <person name="Nikolski M."/>
            <person name="Rolland T."/>
            <person name="Seret M.-L."/>
            <person name="Casaregola S."/>
            <person name="Despons L."/>
            <person name="Fairhead C."/>
            <person name="Fischer G."/>
            <person name="Lafontaine I."/>
            <person name="Leh V."/>
            <person name="Lemaire M."/>
            <person name="de Montigny J."/>
            <person name="Neuveglise C."/>
            <person name="Thierry A."/>
            <person name="Blanc-Lenfle I."/>
            <person name="Bleykasten C."/>
            <person name="Diffels J."/>
            <person name="Fritsch E."/>
            <person name="Frangeul L."/>
            <person name="Goeffon A."/>
            <person name="Jauniaux N."/>
            <person name="Kachouri-Lafond R."/>
            <person name="Payen C."/>
            <person name="Potier S."/>
            <person name="Pribylova L."/>
            <person name="Ozanne C."/>
            <person name="Richard G.-F."/>
            <person name="Sacerdot C."/>
            <person name="Straub M.-L."/>
            <person name="Talla E."/>
        </authorList>
    </citation>
    <scope>NUCLEOTIDE SEQUENCE [LARGE SCALE GENOMIC DNA]</scope>
    <source>
        <strain evidence="8">ATCC 56472 / CBS 6340 / NRRL Y-8284</strain>
    </source>
</reference>
<dbReference type="PROSITE" id="PS50076">
    <property type="entry name" value="DNAJ_2"/>
    <property type="match status" value="1"/>
</dbReference>
<dbReference type="PRINTS" id="PR00625">
    <property type="entry name" value="JDOMAIN"/>
</dbReference>
<dbReference type="SMART" id="SM00271">
    <property type="entry name" value="DnaJ"/>
    <property type="match status" value="1"/>
</dbReference>
<comment type="subcellular location">
    <subcellularLocation>
        <location evidence="2">Cytoplasm</location>
    </subcellularLocation>
    <subcellularLocation>
        <location evidence="1">Nucleus</location>
    </subcellularLocation>
</comment>
<dbReference type="InterPro" id="IPR036869">
    <property type="entry name" value="J_dom_sf"/>
</dbReference>
<evidence type="ECO:0000256" key="3">
    <source>
        <dbReference type="ARBA" id="ARBA00022490"/>
    </source>
</evidence>
<dbReference type="Proteomes" id="UP000002036">
    <property type="component" value="Chromosome F"/>
</dbReference>
<dbReference type="InterPro" id="IPR052094">
    <property type="entry name" value="Pre-mRNA-splicing_ERAD"/>
</dbReference>
<keyword evidence="4" id="KW-0143">Chaperone</keyword>
<dbReference type="Pfam" id="PF00226">
    <property type="entry name" value="DnaJ"/>
    <property type="match status" value="1"/>
</dbReference>
<evidence type="ECO:0000256" key="5">
    <source>
        <dbReference type="ARBA" id="ARBA00023242"/>
    </source>
</evidence>
<dbReference type="STRING" id="559295.C5DK86"/>
<dbReference type="KEGG" id="lth:KLTH0F02596g"/>
<accession>C5DK86</accession>
<dbReference type="PANTHER" id="PTHR44313:SF1">
    <property type="entry name" value="DNAJ HOMOLOG SUBFAMILY C MEMBER 17"/>
    <property type="match status" value="1"/>
</dbReference>
<dbReference type="eggNOG" id="KOG0716">
    <property type="taxonomic scope" value="Eukaryota"/>
</dbReference>
<evidence type="ECO:0000256" key="4">
    <source>
        <dbReference type="ARBA" id="ARBA00023186"/>
    </source>
</evidence>
<evidence type="ECO:0000256" key="2">
    <source>
        <dbReference type="ARBA" id="ARBA00004496"/>
    </source>
</evidence>
<dbReference type="OMA" id="KHFKLPY"/>
<evidence type="ECO:0000313" key="7">
    <source>
        <dbReference type="EMBL" id="CAR23887.1"/>
    </source>
</evidence>
<dbReference type="GO" id="GO:0000390">
    <property type="term" value="P:spliceosomal complex disassembly"/>
    <property type="evidence" value="ECO:0007669"/>
    <property type="project" value="TreeGrafter"/>
</dbReference>
<dbReference type="GO" id="GO:0005681">
    <property type="term" value="C:spliceosomal complex"/>
    <property type="evidence" value="ECO:0007669"/>
    <property type="project" value="TreeGrafter"/>
</dbReference>
<dbReference type="InParanoid" id="C5DK86"/>
<dbReference type="FunCoup" id="C5DK86">
    <property type="interactions" value="162"/>
</dbReference>
<dbReference type="InterPro" id="IPR001623">
    <property type="entry name" value="DnaJ_domain"/>
</dbReference>
<dbReference type="EMBL" id="CU928170">
    <property type="protein sequence ID" value="CAR23887.1"/>
    <property type="molecule type" value="Genomic_DNA"/>
</dbReference>
<dbReference type="RefSeq" id="XP_002554324.1">
    <property type="nucleotide sequence ID" value="XM_002554278.1"/>
</dbReference>